<keyword evidence="1" id="KW-0472">Membrane</keyword>
<dbReference type="EMBL" id="JAROKS010000022">
    <property type="protein sequence ID" value="KAK1789848.1"/>
    <property type="molecule type" value="Genomic_DNA"/>
</dbReference>
<evidence type="ECO:0008006" key="4">
    <source>
        <dbReference type="Google" id="ProtNLM"/>
    </source>
</evidence>
<feature type="transmembrane region" description="Helical" evidence="1">
    <location>
        <begin position="179"/>
        <end position="201"/>
    </location>
</feature>
<reference evidence="2" key="1">
    <citation type="submission" date="2023-03" db="EMBL/GenBank/DDBJ databases">
        <title>Electrophorus voltai genome.</title>
        <authorList>
            <person name="Bian C."/>
        </authorList>
    </citation>
    <scope>NUCLEOTIDE SEQUENCE</scope>
    <source>
        <strain evidence="2">CB-2022</strain>
        <tissue evidence="2">Muscle</tissue>
    </source>
</reference>
<comment type="caution">
    <text evidence="2">The sequence shown here is derived from an EMBL/GenBank/DDBJ whole genome shotgun (WGS) entry which is preliminary data.</text>
</comment>
<dbReference type="Proteomes" id="UP001239994">
    <property type="component" value="Unassembled WGS sequence"/>
</dbReference>
<name>A0AAD8Z1L2_9TELE</name>
<proteinExistence type="predicted"/>
<dbReference type="AlphaFoldDB" id="A0AAD8Z1L2"/>
<evidence type="ECO:0000313" key="2">
    <source>
        <dbReference type="EMBL" id="KAK1789848.1"/>
    </source>
</evidence>
<protein>
    <recommendedName>
        <fullName evidence="4">EGF-like domain-containing protein</fullName>
    </recommendedName>
</protein>
<accession>A0AAD8Z1L2</accession>
<keyword evidence="3" id="KW-1185">Reference proteome</keyword>
<keyword evidence="1" id="KW-0812">Transmembrane</keyword>
<gene>
    <name evidence="2" type="ORF">P4O66_015731</name>
</gene>
<sequence length="202" mass="22548">MADFIQSSGHMCVTFCYDVVDPSVDGLQLSRRPSELVYRLSQSFKGRDEKPSSGLAACRLLSSAGSPLPSIRSLKKKRAQQTSPIRNAIIVHRDAITSPPPNIHASWRLGFPCDRARDSVCTLFAWDSQKAGENCTTCNVDEQQTQHFCAQRCNEHYKGSRCEQFQLLSISNDKEETGMIAAVILLLLLILFVLAGIIYYVY</sequence>
<feature type="non-terminal residue" evidence="2">
    <location>
        <position position="202"/>
    </location>
</feature>
<organism evidence="2 3">
    <name type="scientific">Electrophorus voltai</name>
    <dbReference type="NCBI Taxonomy" id="2609070"/>
    <lineage>
        <taxon>Eukaryota</taxon>
        <taxon>Metazoa</taxon>
        <taxon>Chordata</taxon>
        <taxon>Craniata</taxon>
        <taxon>Vertebrata</taxon>
        <taxon>Euteleostomi</taxon>
        <taxon>Actinopterygii</taxon>
        <taxon>Neopterygii</taxon>
        <taxon>Teleostei</taxon>
        <taxon>Ostariophysi</taxon>
        <taxon>Gymnotiformes</taxon>
        <taxon>Gymnotoidei</taxon>
        <taxon>Gymnotidae</taxon>
        <taxon>Electrophorus</taxon>
    </lineage>
</organism>
<keyword evidence="1" id="KW-1133">Transmembrane helix</keyword>
<evidence type="ECO:0000256" key="1">
    <source>
        <dbReference type="SAM" id="Phobius"/>
    </source>
</evidence>
<evidence type="ECO:0000313" key="3">
    <source>
        <dbReference type="Proteomes" id="UP001239994"/>
    </source>
</evidence>